<evidence type="ECO:0000256" key="4">
    <source>
        <dbReference type="ARBA" id="ARBA00022728"/>
    </source>
</evidence>
<dbReference type="Gramene" id="EFJ08063">
    <property type="protein sequence ID" value="EFJ08063"/>
    <property type="gene ID" value="SELMODRAFT_132462"/>
</dbReference>
<organism evidence="11">
    <name type="scientific">Selaginella moellendorffii</name>
    <name type="common">Spikemoss</name>
    <dbReference type="NCBI Taxonomy" id="88036"/>
    <lineage>
        <taxon>Eukaryota</taxon>
        <taxon>Viridiplantae</taxon>
        <taxon>Streptophyta</taxon>
        <taxon>Embryophyta</taxon>
        <taxon>Tracheophyta</taxon>
        <taxon>Lycopodiopsida</taxon>
        <taxon>Selaginellales</taxon>
        <taxon>Selaginellaceae</taxon>
        <taxon>Selaginella</taxon>
    </lineage>
</organism>
<feature type="domain" description="CBF1-interacting co-repressor CIR N-terminal" evidence="9">
    <location>
        <begin position="10"/>
        <end position="46"/>
    </location>
</feature>
<dbReference type="Pfam" id="PF10197">
    <property type="entry name" value="Cir_N"/>
    <property type="match status" value="1"/>
</dbReference>
<dbReference type="InParanoid" id="D8T5D7"/>
<evidence type="ECO:0000256" key="1">
    <source>
        <dbReference type="ARBA" id="ARBA00004123"/>
    </source>
</evidence>
<dbReference type="InterPro" id="IPR051376">
    <property type="entry name" value="CWC25_splicing_factor"/>
</dbReference>
<keyword evidence="7" id="KW-0539">Nucleus</keyword>
<name>D8T5D7_SELML</name>
<keyword evidence="6" id="KW-0508">mRNA splicing</keyword>
<dbReference type="SMART" id="SM01083">
    <property type="entry name" value="Cir_N"/>
    <property type="match status" value="1"/>
</dbReference>
<accession>D8T5D7</accession>
<protein>
    <recommendedName>
        <fullName evidence="9">CBF1-interacting co-repressor CIR N-terminal domain-containing protein</fullName>
    </recommendedName>
</protein>
<feature type="coiled-coil region" evidence="8">
    <location>
        <begin position="22"/>
        <end position="56"/>
    </location>
</feature>
<dbReference type="eggNOG" id="KOG3869">
    <property type="taxonomic scope" value="Eukaryota"/>
</dbReference>
<dbReference type="GO" id="GO:0008380">
    <property type="term" value="P:RNA splicing"/>
    <property type="evidence" value="ECO:0007669"/>
    <property type="project" value="UniProtKB-KW"/>
</dbReference>
<evidence type="ECO:0000256" key="3">
    <source>
        <dbReference type="ARBA" id="ARBA00022664"/>
    </source>
</evidence>
<reference evidence="10 11" key="1">
    <citation type="journal article" date="2011" name="Science">
        <title>The Selaginella genome identifies genetic changes associated with the evolution of vascular plants.</title>
        <authorList>
            <person name="Banks J.A."/>
            <person name="Nishiyama T."/>
            <person name="Hasebe M."/>
            <person name="Bowman J.L."/>
            <person name="Gribskov M."/>
            <person name="dePamphilis C."/>
            <person name="Albert V.A."/>
            <person name="Aono N."/>
            <person name="Aoyama T."/>
            <person name="Ambrose B.A."/>
            <person name="Ashton N.W."/>
            <person name="Axtell M.J."/>
            <person name="Barker E."/>
            <person name="Barker M.S."/>
            <person name="Bennetzen J.L."/>
            <person name="Bonawitz N.D."/>
            <person name="Chapple C."/>
            <person name="Cheng C."/>
            <person name="Correa L.G."/>
            <person name="Dacre M."/>
            <person name="DeBarry J."/>
            <person name="Dreyer I."/>
            <person name="Elias M."/>
            <person name="Engstrom E.M."/>
            <person name="Estelle M."/>
            <person name="Feng L."/>
            <person name="Finet C."/>
            <person name="Floyd S.K."/>
            <person name="Frommer W.B."/>
            <person name="Fujita T."/>
            <person name="Gramzow L."/>
            <person name="Gutensohn M."/>
            <person name="Harholt J."/>
            <person name="Hattori M."/>
            <person name="Heyl A."/>
            <person name="Hirai T."/>
            <person name="Hiwatashi Y."/>
            <person name="Ishikawa M."/>
            <person name="Iwata M."/>
            <person name="Karol K.G."/>
            <person name="Koehler B."/>
            <person name="Kolukisaoglu U."/>
            <person name="Kubo M."/>
            <person name="Kurata T."/>
            <person name="Lalonde S."/>
            <person name="Li K."/>
            <person name="Li Y."/>
            <person name="Litt A."/>
            <person name="Lyons E."/>
            <person name="Manning G."/>
            <person name="Maruyama T."/>
            <person name="Michael T.P."/>
            <person name="Mikami K."/>
            <person name="Miyazaki S."/>
            <person name="Morinaga S."/>
            <person name="Murata T."/>
            <person name="Mueller-Roeber B."/>
            <person name="Nelson D.R."/>
            <person name="Obara M."/>
            <person name="Oguri Y."/>
            <person name="Olmstead R.G."/>
            <person name="Onodera N."/>
            <person name="Petersen B.L."/>
            <person name="Pils B."/>
            <person name="Prigge M."/>
            <person name="Rensing S.A."/>
            <person name="Riano-Pachon D.M."/>
            <person name="Roberts A.W."/>
            <person name="Sato Y."/>
            <person name="Scheller H.V."/>
            <person name="Schulz B."/>
            <person name="Schulz C."/>
            <person name="Shakirov E.V."/>
            <person name="Shibagaki N."/>
            <person name="Shinohara N."/>
            <person name="Shippen D.E."/>
            <person name="Soerensen I."/>
            <person name="Sotooka R."/>
            <person name="Sugimoto N."/>
            <person name="Sugita M."/>
            <person name="Sumikawa N."/>
            <person name="Tanurdzic M."/>
            <person name="Theissen G."/>
            <person name="Ulvskov P."/>
            <person name="Wakazuki S."/>
            <person name="Weng J.K."/>
            <person name="Willats W.W."/>
            <person name="Wipf D."/>
            <person name="Wolf P.G."/>
            <person name="Yang L."/>
            <person name="Zimmer A.D."/>
            <person name="Zhu Q."/>
            <person name="Mitros T."/>
            <person name="Hellsten U."/>
            <person name="Loque D."/>
            <person name="Otillar R."/>
            <person name="Salamov A."/>
            <person name="Schmutz J."/>
            <person name="Shapiro H."/>
            <person name="Lindquist E."/>
            <person name="Lucas S."/>
            <person name="Rokhsar D."/>
            <person name="Grigoriev I.V."/>
        </authorList>
    </citation>
    <scope>NUCLEOTIDE SEQUENCE [LARGE SCALE GENOMIC DNA]</scope>
</reference>
<keyword evidence="11" id="KW-1185">Reference proteome</keyword>
<keyword evidence="4" id="KW-0747">Spliceosome</keyword>
<dbReference type="GO" id="GO:0006397">
    <property type="term" value="P:mRNA processing"/>
    <property type="evidence" value="ECO:0007669"/>
    <property type="project" value="UniProtKB-KW"/>
</dbReference>
<evidence type="ECO:0000256" key="7">
    <source>
        <dbReference type="ARBA" id="ARBA00023242"/>
    </source>
</evidence>
<keyword evidence="5 8" id="KW-0175">Coiled coil</keyword>
<evidence type="ECO:0000256" key="5">
    <source>
        <dbReference type="ARBA" id="ARBA00023054"/>
    </source>
</evidence>
<evidence type="ECO:0000256" key="2">
    <source>
        <dbReference type="ARBA" id="ARBA00006695"/>
    </source>
</evidence>
<dbReference type="PANTHER" id="PTHR16196">
    <property type="entry name" value="CELL CYCLE CONTROL PROTEIN CWF25"/>
    <property type="match status" value="1"/>
</dbReference>
<dbReference type="HOGENOM" id="CLU_2890049_0_0_1"/>
<sequence length="63" mass="7586">MALKFLNKKGWHTGSLRNIETVWKAEQKRDVENRKLEELQKQIKEEQEHLEFRKLQEQAGLVP</sequence>
<comment type="similarity">
    <text evidence="2">Belongs to the CWC25 family.</text>
</comment>
<dbReference type="GO" id="GO:0005681">
    <property type="term" value="C:spliceosomal complex"/>
    <property type="evidence" value="ECO:0007669"/>
    <property type="project" value="UniProtKB-KW"/>
</dbReference>
<dbReference type="OrthoDB" id="21123at2759"/>
<evidence type="ECO:0000313" key="11">
    <source>
        <dbReference type="Proteomes" id="UP000001514"/>
    </source>
</evidence>
<keyword evidence="3" id="KW-0507">mRNA processing</keyword>
<dbReference type="STRING" id="88036.D8T5D7"/>
<dbReference type="PANTHER" id="PTHR16196:SF0">
    <property type="entry name" value="PRE-MRNA-SPLICING FACTOR CWC25 HOMOLOG"/>
    <property type="match status" value="1"/>
</dbReference>
<dbReference type="Proteomes" id="UP000001514">
    <property type="component" value="Unassembled WGS sequence"/>
</dbReference>
<dbReference type="KEGG" id="smo:SELMODRAFT_132462"/>
<gene>
    <name evidence="10" type="ORF">SELMODRAFT_132462</name>
</gene>
<evidence type="ECO:0000313" key="10">
    <source>
        <dbReference type="EMBL" id="EFJ08063.1"/>
    </source>
</evidence>
<evidence type="ECO:0000256" key="8">
    <source>
        <dbReference type="SAM" id="Coils"/>
    </source>
</evidence>
<evidence type="ECO:0000259" key="9">
    <source>
        <dbReference type="SMART" id="SM01083"/>
    </source>
</evidence>
<dbReference type="AlphaFoldDB" id="D8T5D7"/>
<dbReference type="EMBL" id="GL377677">
    <property type="protein sequence ID" value="EFJ08063.1"/>
    <property type="molecule type" value="Genomic_DNA"/>
</dbReference>
<evidence type="ECO:0000256" key="6">
    <source>
        <dbReference type="ARBA" id="ARBA00023187"/>
    </source>
</evidence>
<proteinExistence type="inferred from homology"/>
<comment type="subcellular location">
    <subcellularLocation>
        <location evidence="1">Nucleus</location>
    </subcellularLocation>
</comment>
<dbReference type="InterPro" id="IPR019339">
    <property type="entry name" value="CIR_N_dom"/>
</dbReference>